<feature type="compositionally biased region" description="Acidic residues" evidence="10">
    <location>
        <begin position="163"/>
        <end position="193"/>
    </location>
</feature>
<feature type="non-terminal residue" evidence="12">
    <location>
        <position position="1"/>
    </location>
</feature>
<keyword evidence="7" id="KW-0804">Transcription</keyword>
<dbReference type="GO" id="GO:0005730">
    <property type="term" value="C:nucleolus"/>
    <property type="evidence" value="ECO:0007669"/>
    <property type="project" value="UniProtKB-SubCell"/>
</dbReference>
<dbReference type="Gene3D" id="2.60.120.340">
    <property type="entry name" value="Nucleoplasmin core domain"/>
    <property type="match status" value="1"/>
</dbReference>
<evidence type="ECO:0000256" key="1">
    <source>
        <dbReference type="ARBA" id="ARBA00004604"/>
    </source>
</evidence>
<keyword evidence="9" id="KW-0862">Zinc</keyword>
<dbReference type="FunFam" id="2.60.120.340:FF:000004">
    <property type="entry name" value="Histone deacetylase HDT1"/>
    <property type="match status" value="1"/>
</dbReference>
<evidence type="ECO:0000256" key="8">
    <source>
        <dbReference type="ARBA" id="ARBA00023242"/>
    </source>
</evidence>
<organism evidence="12 13">
    <name type="scientific">Taxus chinensis</name>
    <name type="common">Chinese yew</name>
    <name type="synonym">Taxus wallichiana var. chinensis</name>
    <dbReference type="NCBI Taxonomy" id="29808"/>
    <lineage>
        <taxon>Eukaryota</taxon>
        <taxon>Viridiplantae</taxon>
        <taxon>Streptophyta</taxon>
        <taxon>Embryophyta</taxon>
        <taxon>Tracheophyta</taxon>
        <taxon>Spermatophyta</taxon>
        <taxon>Pinopsida</taxon>
        <taxon>Pinidae</taxon>
        <taxon>Conifers II</taxon>
        <taxon>Cupressales</taxon>
        <taxon>Taxaceae</taxon>
        <taxon>Taxus</taxon>
    </lineage>
</organism>
<evidence type="ECO:0000256" key="4">
    <source>
        <dbReference type="ARBA" id="ARBA00022801"/>
    </source>
</evidence>
<evidence type="ECO:0000259" key="11">
    <source>
        <dbReference type="PROSITE" id="PS50157"/>
    </source>
</evidence>
<evidence type="ECO:0000256" key="6">
    <source>
        <dbReference type="ARBA" id="ARBA00023015"/>
    </source>
</evidence>
<feature type="domain" description="C2H2-type" evidence="11">
    <location>
        <begin position="297"/>
        <end position="324"/>
    </location>
</feature>
<dbReference type="AlphaFoldDB" id="A0AA38LEG6"/>
<keyword evidence="5" id="KW-0156">Chromatin regulator</keyword>
<evidence type="ECO:0000256" key="9">
    <source>
        <dbReference type="PROSITE-ProRule" id="PRU00042"/>
    </source>
</evidence>
<dbReference type="InterPro" id="IPR013087">
    <property type="entry name" value="Znf_C2H2_type"/>
</dbReference>
<dbReference type="Pfam" id="PF17800">
    <property type="entry name" value="NPL"/>
    <property type="match status" value="1"/>
</dbReference>
<evidence type="ECO:0000256" key="3">
    <source>
        <dbReference type="ARBA" id="ARBA00022491"/>
    </source>
</evidence>
<keyword evidence="3" id="KW-0678">Repressor</keyword>
<protein>
    <recommendedName>
        <fullName evidence="11">C2H2-type domain-containing protein</fullName>
    </recommendedName>
</protein>
<evidence type="ECO:0000313" key="13">
    <source>
        <dbReference type="Proteomes" id="UP000824469"/>
    </source>
</evidence>
<feature type="non-terminal residue" evidence="12">
    <location>
        <position position="324"/>
    </location>
</feature>
<proteinExistence type="inferred from homology"/>
<dbReference type="Proteomes" id="UP000824469">
    <property type="component" value="Unassembled WGS sequence"/>
</dbReference>
<keyword evidence="8" id="KW-0539">Nucleus</keyword>
<dbReference type="GO" id="GO:0016787">
    <property type="term" value="F:hydrolase activity"/>
    <property type="evidence" value="ECO:0007669"/>
    <property type="project" value="UniProtKB-KW"/>
</dbReference>
<name>A0AA38LEG6_TAXCH</name>
<keyword evidence="9" id="KW-0479">Metal-binding</keyword>
<dbReference type="OMA" id="WESLIHA"/>
<sequence length="324" mass="33878">VEVKPGEVLNCDPGDDKYLHISQAALGEIQNPKGNERVPLYVHCDDKKLVIGTLVFGKCDQLALDLVFEGEFQLSHSCMSGSVFFSGYYTAASDSDSEDERQALALMSRVKNNGQTEAKPVKPLLKKEGAKPAKSEPVTTGKAVTKVTPADAKPVSGQKPGEDENSSDDDDNDDEEDSSDDESDGSSDSEGESDDGKNKKTPMVEAAGKKRPLPNSATKTQGSTDKKAKTTVPGGAQKPGIDGGKKDGAKTPVGPYAPVSKDQKGQTPKAKGTPGPKETPKIPTAPGSGSGKKIGAHLCATCSRNFATESALSQHNAAKHGGKQ</sequence>
<keyword evidence="4" id="KW-0378">Hydrolase</keyword>
<dbReference type="GO" id="GO:0008270">
    <property type="term" value="F:zinc ion binding"/>
    <property type="evidence" value="ECO:0007669"/>
    <property type="project" value="UniProtKB-KW"/>
</dbReference>
<comment type="caution">
    <text evidence="12">The sequence shown here is derived from an EMBL/GenBank/DDBJ whole genome shotgun (WGS) entry which is preliminary data.</text>
</comment>
<dbReference type="PROSITE" id="PS00028">
    <property type="entry name" value="ZINC_FINGER_C2H2_1"/>
    <property type="match status" value="1"/>
</dbReference>
<evidence type="ECO:0000313" key="12">
    <source>
        <dbReference type="EMBL" id="KAH9318755.1"/>
    </source>
</evidence>
<evidence type="ECO:0000256" key="7">
    <source>
        <dbReference type="ARBA" id="ARBA00023163"/>
    </source>
</evidence>
<keyword evidence="9" id="KW-0863">Zinc-finger</keyword>
<dbReference type="PROSITE" id="PS50157">
    <property type="entry name" value="ZINC_FINGER_C2H2_2"/>
    <property type="match status" value="1"/>
</dbReference>
<reference evidence="12 13" key="1">
    <citation type="journal article" date="2021" name="Nat. Plants">
        <title>The Taxus genome provides insights into paclitaxel biosynthesis.</title>
        <authorList>
            <person name="Xiong X."/>
            <person name="Gou J."/>
            <person name="Liao Q."/>
            <person name="Li Y."/>
            <person name="Zhou Q."/>
            <person name="Bi G."/>
            <person name="Li C."/>
            <person name="Du R."/>
            <person name="Wang X."/>
            <person name="Sun T."/>
            <person name="Guo L."/>
            <person name="Liang H."/>
            <person name="Lu P."/>
            <person name="Wu Y."/>
            <person name="Zhang Z."/>
            <person name="Ro D.K."/>
            <person name="Shang Y."/>
            <person name="Huang S."/>
            <person name="Yan J."/>
        </authorList>
    </citation>
    <scope>NUCLEOTIDE SEQUENCE [LARGE SCALE GENOMIC DNA]</scope>
    <source>
        <strain evidence="12">Ta-2019</strain>
    </source>
</reference>
<comment type="similarity">
    <text evidence="2">Belongs to the histone deacetylase HD2 family.</text>
</comment>
<dbReference type="GO" id="GO:0006325">
    <property type="term" value="P:chromatin organization"/>
    <property type="evidence" value="ECO:0007669"/>
    <property type="project" value="UniProtKB-KW"/>
</dbReference>
<gene>
    <name evidence="12" type="ORF">KI387_020524</name>
</gene>
<evidence type="ECO:0000256" key="5">
    <source>
        <dbReference type="ARBA" id="ARBA00022853"/>
    </source>
</evidence>
<dbReference type="InterPro" id="IPR041232">
    <property type="entry name" value="NPL"/>
</dbReference>
<keyword evidence="6" id="KW-0805">Transcription regulation</keyword>
<keyword evidence="13" id="KW-1185">Reference proteome</keyword>
<comment type="subcellular location">
    <subcellularLocation>
        <location evidence="1">Nucleus</location>
        <location evidence="1">Nucleolus</location>
    </subcellularLocation>
</comment>
<feature type="region of interest" description="Disordered" evidence="10">
    <location>
        <begin position="109"/>
        <end position="292"/>
    </location>
</feature>
<accession>A0AA38LEG6</accession>
<evidence type="ECO:0000256" key="10">
    <source>
        <dbReference type="SAM" id="MobiDB-lite"/>
    </source>
</evidence>
<feature type="compositionally biased region" description="Basic and acidic residues" evidence="10">
    <location>
        <begin position="125"/>
        <end position="134"/>
    </location>
</feature>
<dbReference type="EMBL" id="JAHRHJ020000004">
    <property type="protein sequence ID" value="KAH9318755.1"/>
    <property type="molecule type" value="Genomic_DNA"/>
</dbReference>
<evidence type="ECO:0000256" key="2">
    <source>
        <dbReference type="ARBA" id="ARBA00006673"/>
    </source>
</evidence>